<gene>
    <name evidence="3" type="ORF">THOM_1946</name>
</gene>
<dbReference type="InterPro" id="IPR004480">
    <property type="entry name" value="Monothiol_GRX-rel"/>
</dbReference>
<proteinExistence type="predicted"/>
<dbReference type="PANTHER" id="PTHR10293">
    <property type="entry name" value="GLUTAREDOXIN FAMILY MEMBER"/>
    <property type="match status" value="1"/>
</dbReference>
<dbReference type="GO" id="GO:0005739">
    <property type="term" value="C:mitochondrion"/>
    <property type="evidence" value="ECO:0007669"/>
    <property type="project" value="UniProtKB-ARBA"/>
</dbReference>
<dbReference type="Gene3D" id="3.40.30.10">
    <property type="entry name" value="Glutaredoxin"/>
    <property type="match status" value="1"/>
</dbReference>
<name>L7JWI7_TRAHO</name>
<evidence type="ECO:0000313" key="3">
    <source>
        <dbReference type="EMBL" id="ELQ75112.1"/>
    </source>
</evidence>
<dbReference type="InterPro" id="IPR036249">
    <property type="entry name" value="Thioredoxin-like_sf"/>
</dbReference>
<dbReference type="HOGENOM" id="CLU_026126_12_1_1"/>
<evidence type="ECO:0000256" key="1">
    <source>
        <dbReference type="ARBA" id="ARBA00023284"/>
    </source>
</evidence>
<dbReference type="PROSITE" id="PS51354">
    <property type="entry name" value="GLUTAREDOXIN_2"/>
    <property type="match status" value="1"/>
</dbReference>
<dbReference type="VEuPathDB" id="MicrosporidiaDB:THOM_1946"/>
<feature type="domain" description="Glutaredoxin" evidence="2">
    <location>
        <begin position="126"/>
        <end position="193"/>
    </location>
</feature>
<protein>
    <submittedName>
        <fullName evidence="3">Glutaredoxin-related protein</fullName>
    </submittedName>
</protein>
<accession>L7JWI7</accession>
<dbReference type="STRING" id="72359.L7JWI7"/>
<keyword evidence="1" id="KW-0676">Redox-active center</keyword>
<dbReference type="SUPFAM" id="SSF52833">
    <property type="entry name" value="Thioredoxin-like"/>
    <property type="match status" value="1"/>
</dbReference>
<keyword evidence="4" id="KW-1185">Reference proteome</keyword>
<dbReference type="InterPro" id="IPR002109">
    <property type="entry name" value="Glutaredoxin"/>
</dbReference>
<dbReference type="InParanoid" id="L7JWI7"/>
<evidence type="ECO:0000313" key="4">
    <source>
        <dbReference type="Proteomes" id="UP000011185"/>
    </source>
</evidence>
<dbReference type="Proteomes" id="UP000011185">
    <property type="component" value="Unassembled WGS sequence"/>
</dbReference>
<sequence length="222" mass="26350">VSFPMDRSPHELSAEEKKNEDELNNIFFKLQNYTNIIAHENDEQEIDALLKYIDDDEYIIVNLSISPVLKERFMKTYSVEKLPILISYSTNIYNDENVDAYLKERKVNEDSFIDHKIDKMVGEKKVMVFIKGSPDKPECKFTKELISHFDELQLKNGKDYSYFNIKLDNKTRNRLKKRNNWPTFPQIYIDKLFVGGLDTFKKMKEKKIVQKMLFPGDQEEIE</sequence>
<dbReference type="PANTHER" id="PTHR10293:SF16">
    <property type="entry name" value="GLUTAREDOXIN-RELATED PROTEIN 5, MITOCHONDRIAL"/>
    <property type="match status" value="1"/>
</dbReference>
<dbReference type="GO" id="GO:0015036">
    <property type="term" value="F:disulfide oxidoreductase activity"/>
    <property type="evidence" value="ECO:0007669"/>
    <property type="project" value="UniProtKB-ARBA"/>
</dbReference>
<reference evidence="3 4" key="1">
    <citation type="journal article" date="2012" name="PLoS Pathog.">
        <title>The genome of the obligate intracellular parasite Trachipleistophora hominis: new insights into microsporidian genome dynamics and reductive evolution.</title>
        <authorList>
            <person name="Heinz E."/>
            <person name="Williams T.A."/>
            <person name="Nakjang S."/>
            <person name="Noel C.J."/>
            <person name="Swan D.C."/>
            <person name="Goldberg A.V."/>
            <person name="Harris S.R."/>
            <person name="Weinmaier T."/>
            <person name="Markert S."/>
            <person name="Becher D."/>
            <person name="Bernhardt J."/>
            <person name="Dagan T."/>
            <person name="Hacker C."/>
            <person name="Lucocq J.M."/>
            <person name="Schweder T."/>
            <person name="Rattei T."/>
            <person name="Hall N."/>
            <person name="Hirt R.P."/>
            <person name="Embley T.M."/>
        </authorList>
    </citation>
    <scope>NUCLEOTIDE SEQUENCE [LARGE SCALE GENOMIC DNA]</scope>
</reference>
<dbReference type="OrthoDB" id="415696at2759"/>
<dbReference type="EMBL" id="JH993988">
    <property type="protein sequence ID" value="ELQ75112.1"/>
    <property type="molecule type" value="Genomic_DNA"/>
</dbReference>
<dbReference type="OMA" id="KPECKFT"/>
<evidence type="ECO:0000259" key="2">
    <source>
        <dbReference type="Pfam" id="PF00462"/>
    </source>
</evidence>
<organism evidence="3 4">
    <name type="scientific">Trachipleistophora hominis</name>
    <name type="common">Microsporidian parasite</name>
    <dbReference type="NCBI Taxonomy" id="72359"/>
    <lineage>
        <taxon>Eukaryota</taxon>
        <taxon>Fungi</taxon>
        <taxon>Fungi incertae sedis</taxon>
        <taxon>Microsporidia</taxon>
        <taxon>Pleistophoridae</taxon>
        <taxon>Trachipleistophora</taxon>
    </lineage>
</organism>
<feature type="non-terminal residue" evidence="3">
    <location>
        <position position="1"/>
    </location>
</feature>
<dbReference type="AlphaFoldDB" id="L7JWI7"/>
<dbReference type="Pfam" id="PF00462">
    <property type="entry name" value="Glutaredoxin"/>
    <property type="match status" value="1"/>
</dbReference>